<dbReference type="PANTHER" id="PTHR11361">
    <property type="entry name" value="DNA MISMATCH REPAIR PROTEIN MUTS FAMILY MEMBER"/>
    <property type="match status" value="1"/>
</dbReference>
<dbReference type="Gene3D" id="1.10.1420.10">
    <property type="match status" value="1"/>
</dbReference>
<dbReference type="PROSITE" id="PS00486">
    <property type="entry name" value="DNA_MISMATCH_REPAIR_2"/>
    <property type="match status" value="1"/>
</dbReference>
<evidence type="ECO:0000256" key="3">
    <source>
        <dbReference type="ARBA" id="ARBA00022840"/>
    </source>
</evidence>
<sequence length="729" mass="81394">MFESANSLLPSPHVASARNRSVVGEDVEDYDCSREDSADNLFSSEVYLSLMWHRGQLGVAYYDLSSFQIQVMGDTLETDDFVLIKQILREIQPCVIILSSIQDGRLISYLKKFGLETSSVCSQSSGSKSESFKLEFLANSEFNYDVSKRRILAMKLPSIPDHLSEEERKMYLSSVLSMDQVNMVRAIGGLHKYLEKNRVGVELEDNLTSIPILGFRTFTLENYIQIDTMTYMALNIFDIEVHPSVYKCGGSSGKEGLSLFGILNRCKSSIGARKLRQWFLRPVKNAALLRQRHDAISFFVTPQNMDVVSCLHGCLKHIKYLPKILWRMTKAQATVGDLEALYKTIYHAFYIGKIARAQPQSVDIFHKISAAFTDDLQRCANLIHRTIDFEESKKLKKFVIKPGVDENLDAKKRLFHGIPDILNQVAREELEGLSDEIDHCSASYLPQLGYLLVIDMPEGKTENDDHSIDGLQYKFASNGQLFYKSPRTCELDAQLGDIQLEISDMEVNILHGLQSAVLENSEVLLDVMDMSAELDCLMALAACASEFAYTRPKLVQEEVINIKGGRHPLQEMCCSPYVPNDTVMGGPNSRIQLLTGPNACGKSVYLKQVALIVFMSHIGSFVPAASASIGPVDRFFSRIKSMESVSNGISTFLQDSLQVSHALNEATSSSLVIVDEFGKGTESIDGLALLTAVIKFWIDKGIASPYVLISTHYHSIIQKKLLPPSPHVK</sequence>
<evidence type="ECO:0000313" key="6">
    <source>
        <dbReference type="EMBL" id="RUS88484.1"/>
    </source>
</evidence>
<dbReference type="PIRSF" id="PIRSF005813">
    <property type="entry name" value="MSH2"/>
    <property type="match status" value="1"/>
</dbReference>
<dbReference type="GO" id="GO:0006298">
    <property type="term" value="P:mismatch repair"/>
    <property type="evidence" value="ECO:0007669"/>
    <property type="project" value="InterPro"/>
</dbReference>
<dbReference type="GO" id="GO:0005634">
    <property type="term" value="C:nucleus"/>
    <property type="evidence" value="ECO:0007669"/>
    <property type="project" value="TreeGrafter"/>
</dbReference>
<evidence type="ECO:0000256" key="1">
    <source>
        <dbReference type="ARBA" id="ARBA00006271"/>
    </source>
</evidence>
<keyword evidence="7" id="KW-1185">Reference proteome</keyword>
<protein>
    <recommendedName>
        <fullName evidence="5">DNA mismatch repair proteins mutS family domain-containing protein</fullName>
    </recommendedName>
</protein>
<evidence type="ECO:0000256" key="4">
    <source>
        <dbReference type="ARBA" id="ARBA00023125"/>
    </source>
</evidence>
<dbReference type="InterPro" id="IPR000432">
    <property type="entry name" value="DNA_mismatch_repair_MutS_C"/>
</dbReference>
<dbReference type="InterPro" id="IPR007696">
    <property type="entry name" value="DNA_mismatch_repair_MutS_core"/>
</dbReference>
<dbReference type="InterPro" id="IPR011184">
    <property type="entry name" value="DNA_mismatch_repair_Msh2"/>
</dbReference>
<feature type="non-terminal residue" evidence="6">
    <location>
        <position position="729"/>
    </location>
</feature>
<dbReference type="GO" id="GO:0005524">
    <property type="term" value="F:ATP binding"/>
    <property type="evidence" value="ECO:0007669"/>
    <property type="project" value="UniProtKB-KW"/>
</dbReference>
<dbReference type="Pfam" id="PF00488">
    <property type="entry name" value="MutS_V"/>
    <property type="match status" value="1"/>
</dbReference>
<dbReference type="Gene3D" id="3.40.50.300">
    <property type="entry name" value="P-loop containing nucleotide triphosphate hydrolases"/>
    <property type="match status" value="1"/>
</dbReference>
<keyword evidence="2" id="KW-0547">Nucleotide-binding</keyword>
<keyword evidence="4" id="KW-0238">DNA-binding</keyword>
<dbReference type="SUPFAM" id="SSF48334">
    <property type="entry name" value="DNA repair protein MutS, domain III"/>
    <property type="match status" value="1"/>
</dbReference>
<dbReference type="PANTHER" id="PTHR11361:SF20">
    <property type="entry name" value="MUTS PROTEIN HOMOLOG 5"/>
    <property type="match status" value="1"/>
</dbReference>
<organism evidence="6 7">
    <name type="scientific">Elysia chlorotica</name>
    <name type="common">Eastern emerald elysia</name>
    <name type="synonym">Sea slug</name>
    <dbReference type="NCBI Taxonomy" id="188477"/>
    <lineage>
        <taxon>Eukaryota</taxon>
        <taxon>Metazoa</taxon>
        <taxon>Spiralia</taxon>
        <taxon>Lophotrochozoa</taxon>
        <taxon>Mollusca</taxon>
        <taxon>Gastropoda</taxon>
        <taxon>Heterobranchia</taxon>
        <taxon>Euthyneura</taxon>
        <taxon>Panpulmonata</taxon>
        <taxon>Sacoglossa</taxon>
        <taxon>Placobranchoidea</taxon>
        <taxon>Plakobranchidae</taxon>
        <taxon>Elysia</taxon>
    </lineage>
</organism>
<dbReference type="AlphaFoldDB" id="A0A3S1A1X9"/>
<evidence type="ECO:0000313" key="7">
    <source>
        <dbReference type="Proteomes" id="UP000271974"/>
    </source>
</evidence>
<reference evidence="6 7" key="1">
    <citation type="submission" date="2019-01" db="EMBL/GenBank/DDBJ databases">
        <title>A draft genome assembly of the solar-powered sea slug Elysia chlorotica.</title>
        <authorList>
            <person name="Cai H."/>
            <person name="Li Q."/>
            <person name="Fang X."/>
            <person name="Li J."/>
            <person name="Curtis N.E."/>
            <person name="Altenburger A."/>
            <person name="Shibata T."/>
            <person name="Feng M."/>
            <person name="Maeda T."/>
            <person name="Schwartz J.A."/>
            <person name="Shigenobu S."/>
            <person name="Lundholm N."/>
            <person name="Nishiyama T."/>
            <person name="Yang H."/>
            <person name="Hasebe M."/>
            <person name="Li S."/>
            <person name="Pierce S.K."/>
            <person name="Wang J."/>
        </authorList>
    </citation>
    <scope>NUCLEOTIDE SEQUENCE [LARGE SCALE GENOMIC DNA]</scope>
    <source>
        <strain evidence="6">EC2010</strain>
        <tissue evidence="6">Whole organism of an adult</tissue>
    </source>
</reference>
<dbReference type="SMART" id="SM00533">
    <property type="entry name" value="MUTSd"/>
    <property type="match status" value="1"/>
</dbReference>
<dbReference type="GO" id="GO:0030983">
    <property type="term" value="F:mismatched DNA binding"/>
    <property type="evidence" value="ECO:0007669"/>
    <property type="project" value="InterPro"/>
</dbReference>
<dbReference type="InterPro" id="IPR045076">
    <property type="entry name" value="MutS"/>
</dbReference>
<dbReference type="Proteomes" id="UP000271974">
    <property type="component" value="Unassembled WGS sequence"/>
</dbReference>
<dbReference type="EMBL" id="RQTK01000081">
    <property type="protein sequence ID" value="RUS88484.1"/>
    <property type="molecule type" value="Genomic_DNA"/>
</dbReference>
<name>A0A3S1A1X9_ELYCH</name>
<dbReference type="SMART" id="SM00534">
    <property type="entry name" value="MUTSac"/>
    <property type="match status" value="1"/>
</dbReference>
<keyword evidence="3" id="KW-0067">ATP-binding</keyword>
<dbReference type="GO" id="GO:0051026">
    <property type="term" value="P:chiasma assembly"/>
    <property type="evidence" value="ECO:0007669"/>
    <property type="project" value="TreeGrafter"/>
</dbReference>
<dbReference type="SUPFAM" id="SSF52540">
    <property type="entry name" value="P-loop containing nucleoside triphosphate hydrolases"/>
    <property type="match status" value="1"/>
</dbReference>
<accession>A0A3S1A1X9</accession>
<evidence type="ECO:0000256" key="2">
    <source>
        <dbReference type="ARBA" id="ARBA00022741"/>
    </source>
</evidence>
<comment type="similarity">
    <text evidence="1">Belongs to the DNA mismatch repair MutS family.</text>
</comment>
<dbReference type="GO" id="GO:0140664">
    <property type="term" value="F:ATP-dependent DNA damage sensor activity"/>
    <property type="evidence" value="ECO:0007669"/>
    <property type="project" value="InterPro"/>
</dbReference>
<dbReference type="Pfam" id="PF05192">
    <property type="entry name" value="MutS_III"/>
    <property type="match status" value="1"/>
</dbReference>
<dbReference type="InterPro" id="IPR036187">
    <property type="entry name" value="DNA_mismatch_repair_MutS_sf"/>
</dbReference>
<comment type="caution">
    <text evidence="6">The sequence shown here is derived from an EMBL/GenBank/DDBJ whole genome shotgun (WGS) entry which is preliminary data.</text>
</comment>
<dbReference type="InterPro" id="IPR027417">
    <property type="entry name" value="P-loop_NTPase"/>
</dbReference>
<gene>
    <name evidence="6" type="ORF">EGW08_003742</name>
</gene>
<dbReference type="OrthoDB" id="29596at2759"/>
<dbReference type="STRING" id="188477.A0A3S1A1X9"/>
<evidence type="ECO:0000259" key="5">
    <source>
        <dbReference type="PROSITE" id="PS00486"/>
    </source>
</evidence>
<proteinExistence type="inferred from homology"/>
<feature type="domain" description="DNA mismatch repair proteins mutS family" evidence="5">
    <location>
        <begin position="670"/>
        <end position="686"/>
    </location>
</feature>